<evidence type="ECO:0000313" key="2">
    <source>
        <dbReference type="Proteomes" id="UP000244906"/>
    </source>
</evidence>
<sequence>MLPLYIPLRFLYANKIQAPINILYTCYRNKKEYDAIIANSTTEELKNLKSWEEWQHRAKAAEAEYSNEKHQFIKVIIRPIPLQQWLISQQLENNCDNRERYVEHVFNIACQQGIELTSQCKY</sequence>
<dbReference type="EMBL" id="QDDL01000004">
    <property type="protein sequence ID" value="PVZ68919.1"/>
    <property type="molecule type" value="Genomic_DNA"/>
</dbReference>
<comment type="caution">
    <text evidence="1">The sequence shown here is derived from an EMBL/GenBank/DDBJ whole genome shotgun (WGS) entry which is preliminary data.</text>
</comment>
<name>A0A2V1H0U3_9GAMM</name>
<dbReference type="AlphaFoldDB" id="A0A2V1H0U3"/>
<keyword evidence="2" id="KW-1185">Reference proteome</keyword>
<reference evidence="1 2" key="1">
    <citation type="submission" date="2018-04" db="EMBL/GenBank/DDBJ databases">
        <title>Thalassorhabdus spongiae gen. nov., sp. nov., isolated from a marine sponge in South-West Iceland.</title>
        <authorList>
            <person name="Knobloch S."/>
            <person name="Daussin A."/>
            <person name="Johannsson R."/>
            <person name="Marteinsson V.T."/>
        </authorList>
    </citation>
    <scope>NUCLEOTIDE SEQUENCE [LARGE SCALE GENOMIC DNA]</scope>
    <source>
        <strain evidence="1 2">Hp12</strain>
    </source>
</reference>
<dbReference type="Proteomes" id="UP000244906">
    <property type="component" value="Unassembled WGS sequence"/>
</dbReference>
<gene>
    <name evidence="1" type="ORF">DC094_11750</name>
</gene>
<organism evidence="1 2">
    <name type="scientific">Pelagibaculum spongiae</name>
    <dbReference type="NCBI Taxonomy" id="2080658"/>
    <lineage>
        <taxon>Bacteria</taxon>
        <taxon>Pseudomonadati</taxon>
        <taxon>Pseudomonadota</taxon>
        <taxon>Gammaproteobacteria</taxon>
        <taxon>Oceanospirillales</taxon>
        <taxon>Pelagibaculum</taxon>
    </lineage>
</organism>
<evidence type="ECO:0000313" key="1">
    <source>
        <dbReference type="EMBL" id="PVZ68919.1"/>
    </source>
</evidence>
<accession>A0A2V1H0U3</accession>
<proteinExistence type="predicted"/>
<protein>
    <submittedName>
        <fullName evidence="1">Uncharacterized protein</fullName>
    </submittedName>
</protein>